<keyword evidence="14" id="KW-1185">Reference proteome</keyword>
<evidence type="ECO:0000256" key="1">
    <source>
        <dbReference type="ARBA" id="ARBA00001933"/>
    </source>
</evidence>
<comment type="pathway">
    <text evidence="2">Lipid metabolism; sphingolipid metabolism.</text>
</comment>
<protein>
    <recommendedName>
        <fullName evidence="5">serine C-palmitoyltransferase</fullName>
        <ecNumber evidence="5">2.3.1.50</ecNumber>
    </recommendedName>
</protein>
<evidence type="ECO:0000259" key="12">
    <source>
        <dbReference type="Pfam" id="PF00155"/>
    </source>
</evidence>
<feature type="domain" description="Aminotransferase class I/classII large" evidence="12">
    <location>
        <begin position="129"/>
        <end position="503"/>
    </location>
</feature>
<keyword evidence="10" id="KW-0012">Acyltransferase</keyword>
<dbReference type="Gene3D" id="3.90.1150.10">
    <property type="entry name" value="Aspartate Aminotransferase, domain 1"/>
    <property type="match status" value="1"/>
</dbReference>
<proteinExistence type="inferred from homology"/>
<dbReference type="GO" id="GO:0046513">
    <property type="term" value="P:ceramide biosynthetic process"/>
    <property type="evidence" value="ECO:0007669"/>
    <property type="project" value="TreeGrafter"/>
</dbReference>
<dbReference type="InterPro" id="IPR015422">
    <property type="entry name" value="PyrdxlP-dep_Trfase_small"/>
</dbReference>
<feature type="transmembrane region" description="Helical" evidence="11">
    <location>
        <begin position="50"/>
        <end position="66"/>
    </location>
</feature>
<keyword evidence="11" id="KW-0472">Membrane</keyword>
<accession>A0A3M6VNF7</accession>
<dbReference type="PANTHER" id="PTHR13693">
    <property type="entry name" value="CLASS II AMINOTRANSFERASE/8-AMINO-7-OXONONANOATE SYNTHASE"/>
    <property type="match status" value="1"/>
</dbReference>
<keyword evidence="11" id="KW-0812">Transmembrane</keyword>
<dbReference type="InterPro" id="IPR015421">
    <property type="entry name" value="PyrdxlP-dep_Trfase_major"/>
</dbReference>
<keyword evidence="11" id="KW-1133">Transmembrane helix</keyword>
<evidence type="ECO:0000256" key="4">
    <source>
        <dbReference type="ARBA" id="ARBA00008392"/>
    </source>
</evidence>
<comment type="similarity">
    <text evidence="4">Belongs to the class-II pyridoxal-phosphate-dependent aminotransferase family.</text>
</comment>
<organism evidence="13 14">
    <name type="scientific">Peronospora effusa</name>
    <dbReference type="NCBI Taxonomy" id="542832"/>
    <lineage>
        <taxon>Eukaryota</taxon>
        <taxon>Sar</taxon>
        <taxon>Stramenopiles</taxon>
        <taxon>Oomycota</taxon>
        <taxon>Peronosporomycetes</taxon>
        <taxon>Peronosporales</taxon>
        <taxon>Peronosporaceae</taxon>
        <taxon>Peronospora</taxon>
    </lineage>
</organism>
<dbReference type="InterPro" id="IPR004839">
    <property type="entry name" value="Aminotransferase_I/II_large"/>
</dbReference>
<evidence type="ECO:0000256" key="9">
    <source>
        <dbReference type="ARBA" id="ARBA00023098"/>
    </source>
</evidence>
<dbReference type="EMBL" id="QLLG01000155">
    <property type="protein sequence ID" value="RMX67957.1"/>
    <property type="molecule type" value="Genomic_DNA"/>
</dbReference>
<evidence type="ECO:0000256" key="2">
    <source>
        <dbReference type="ARBA" id="ARBA00004760"/>
    </source>
</evidence>
<dbReference type="Gene3D" id="3.40.640.10">
    <property type="entry name" value="Type I PLP-dependent aspartate aminotransferase-like (Major domain)"/>
    <property type="match status" value="1"/>
</dbReference>
<sequence>MSEWWATIGQPFAEALLSLDIAKIKAAFVKTPSSYYKYIRSIYERSPEHVIIETFLIVFVIYITFFKRDKPKSTAAKLSEREIDDLCEEWTPDPIIPPNDVMETYKSKPIGVVEATPDTHIKLQGFAKPLLNLATFDFLGLGSRSELKEVAIKTLTKYGCGSCGPRGFYGTIDAHEILEKDIAQMMGTTDSITFSDTEATTSSVLPAFAKRGDLIVMDEGCNDSILVGANLARCTVHYYKHNNLEDLERVLKNVRDEDKRKNRGSDCQRRYVVTEALFRNHGDMVDLPKVVEMCNKYFFRLFLDESFSFGVLGKSGRGLTEHYGMDVSEVAIICSSLAGSTASVGGFSTGSQEVVDYQRINSAGYVFSASAPPFTSACCSEAIRLMKNEPELFTKLRDNAKLAHNALSTGVQGVYSVSKATVSPILHLRLLPEVVARVGSEENQRSLQRKVCDSVMQKCLAKGVAICSPRYKTRQTHEPLPSLRVSVTAIHSHTDLNAACKVIVKEAMATAKEVLATFPVNATPTSELRQRKQ</sequence>
<dbReference type="OrthoDB" id="3168162at2759"/>
<evidence type="ECO:0000256" key="3">
    <source>
        <dbReference type="ARBA" id="ARBA00004991"/>
    </source>
</evidence>
<name>A0A3M6VNF7_9STRA</name>
<dbReference type="InterPro" id="IPR015424">
    <property type="entry name" value="PyrdxlP-dep_Trfase"/>
</dbReference>
<keyword evidence="8" id="KW-0746">Sphingolipid metabolism</keyword>
<dbReference type="STRING" id="542832.A0A3M6VNF7"/>
<dbReference type="Proteomes" id="UP000282087">
    <property type="component" value="Unassembled WGS sequence"/>
</dbReference>
<evidence type="ECO:0000313" key="14">
    <source>
        <dbReference type="Proteomes" id="UP000282087"/>
    </source>
</evidence>
<keyword evidence="9" id="KW-0443">Lipid metabolism</keyword>
<gene>
    <name evidence="13" type="ORF">DD238_000542</name>
</gene>
<keyword evidence="6" id="KW-0808">Transferase</keyword>
<evidence type="ECO:0000256" key="7">
    <source>
        <dbReference type="ARBA" id="ARBA00022898"/>
    </source>
</evidence>
<dbReference type="GO" id="GO:0016020">
    <property type="term" value="C:membrane"/>
    <property type="evidence" value="ECO:0007669"/>
    <property type="project" value="GOC"/>
</dbReference>
<dbReference type="Pfam" id="PF00155">
    <property type="entry name" value="Aminotran_1_2"/>
    <property type="match status" value="1"/>
</dbReference>
<dbReference type="InterPro" id="IPR050087">
    <property type="entry name" value="AON_synthase_class-II"/>
</dbReference>
<dbReference type="GO" id="GO:0030170">
    <property type="term" value="F:pyridoxal phosphate binding"/>
    <property type="evidence" value="ECO:0007669"/>
    <property type="project" value="InterPro"/>
</dbReference>
<dbReference type="SUPFAM" id="SSF53383">
    <property type="entry name" value="PLP-dependent transferases"/>
    <property type="match status" value="1"/>
</dbReference>
<dbReference type="EC" id="2.3.1.50" evidence="5"/>
<evidence type="ECO:0000256" key="6">
    <source>
        <dbReference type="ARBA" id="ARBA00022679"/>
    </source>
</evidence>
<comment type="pathway">
    <text evidence="3">Sphingolipid metabolism.</text>
</comment>
<comment type="cofactor">
    <cofactor evidence="1">
        <name>pyridoxal 5'-phosphate</name>
        <dbReference type="ChEBI" id="CHEBI:597326"/>
    </cofactor>
</comment>
<reference evidence="13 14" key="1">
    <citation type="submission" date="2018-06" db="EMBL/GenBank/DDBJ databases">
        <title>Comparative genomics of downy mildews reveals potential adaptations to biotrophy.</title>
        <authorList>
            <person name="Fletcher K."/>
            <person name="Klosterman S.J."/>
            <person name="Derevnina L."/>
            <person name="Martin F."/>
            <person name="Koike S."/>
            <person name="Reyes Chin-Wo S."/>
            <person name="Mou B."/>
            <person name="Michelmore R."/>
        </authorList>
    </citation>
    <scope>NUCLEOTIDE SEQUENCE [LARGE SCALE GENOMIC DNA]</scope>
    <source>
        <strain evidence="13 14">R14</strain>
    </source>
</reference>
<keyword evidence="7" id="KW-0663">Pyridoxal phosphate</keyword>
<evidence type="ECO:0000256" key="11">
    <source>
        <dbReference type="SAM" id="Phobius"/>
    </source>
</evidence>
<evidence type="ECO:0000256" key="8">
    <source>
        <dbReference type="ARBA" id="ARBA00022919"/>
    </source>
</evidence>
<dbReference type="GO" id="GO:0046512">
    <property type="term" value="P:sphingosine biosynthetic process"/>
    <property type="evidence" value="ECO:0007669"/>
    <property type="project" value="TreeGrafter"/>
</dbReference>
<dbReference type="VEuPathDB" id="FungiDB:DD237_005636"/>
<comment type="caution">
    <text evidence="13">The sequence shown here is derived from an EMBL/GenBank/DDBJ whole genome shotgun (WGS) entry which is preliminary data.</text>
</comment>
<evidence type="ECO:0000256" key="5">
    <source>
        <dbReference type="ARBA" id="ARBA00013220"/>
    </source>
</evidence>
<evidence type="ECO:0000256" key="10">
    <source>
        <dbReference type="ARBA" id="ARBA00023315"/>
    </source>
</evidence>
<evidence type="ECO:0000313" key="13">
    <source>
        <dbReference type="EMBL" id="RMX67957.1"/>
    </source>
</evidence>
<dbReference type="PANTHER" id="PTHR13693:SF2">
    <property type="entry name" value="SERINE PALMITOYLTRANSFERASE 1"/>
    <property type="match status" value="1"/>
</dbReference>
<dbReference type="GO" id="GO:0004758">
    <property type="term" value="F:serine C-palmitoyltransferase activity"/>
    <property type="evidence" value="ECO:0007669"/>
    <property type="project" value="TreeGrafter"/>
</dbReference>
<dbReference type="GO" id="GO:0005783">
    <property type="term" value="C:endoplasmic reticulum"/>
    <property type="evidence" value="ECO:0007669"/>
    <property type="project" value="TreeGrafter"/>
</dbReference>
<dbReference type="AlphaFoldDB" id="A0A3M6VNF7"/>